<sequence>MQKARENIRVQWFIVAVAVILFVIKMTAWYLTNSVAVLTDGLESIVNVLSGFIGLYSLYLSAKPKDENHPYGHGKVEFISAGIEGTLITLAGLYIIVEAVQSFIDPEPLQSLDLGIILIGISAVINFGFGYWAYQTGKKNDSLALQASGRHLQTDTYTTLGIIAGLILIRFTNILWLDGAVAIVFALMIIHMGFRILRAAVAGIMDETDEELLAELIAYLQQNRDPKWIDLHNLRITKYGPTLHVDAHLTLPWYLTVKEAHAELDNIEELITHKFGDRIDIFIHTDFCQEFSCYLCTIEDCEVRQHPFEQRIEWTVENVASDGKHRLSRSV</sequence>
<keyword evidence="5 7" id="KW-1133">Transmembrane helix</keyword>
<dbReference type="Gene3D" id="3.30.70.1350">
    <property type="entry name" value="Cation efflux protein, cytoplasmic domain"/>
    <property type="match status" value="1"/>
</dbReference>
<dbReference type="GO" id="GO:0006882">
    <property type="term" value="P:intracellular zinc ion homeostasis"/>
    <property type="evidence" value="ECO:0007669"/>
    <property type="project" value="TreeGrafter"/>
</dbReference>
<feature type="transmembrane region" description="Helical" evidence="7">
    <location>
        <begin position="116"/>
        <end position="134"/>
    </location>
</feature>
<evidence type="ECO:0000256" key="6">
    <source>
        <dbReference type="ARBA" id="ARBA00023136"/>
    </source>
</evidence>
<evidence type="ECO:0000259" key="9">
    <source>
        <dbReference type="Pfam" id="PF16916"/>
    </source>
</evidence>
<dbReference type="InterPro" id="IPR050291">
    <property type="entry name" value="CDF_Transporter"/>
</dbReference>
<evidence type="ECO:0000259" key="8">
    <source>
        <dbReference type="Pfam" id="PF01545"/>
    </source>
</evidence>
<dbReference type="SUPFAM" id="SSF160240">
    <property type="entry name" value="Cation efflux protein cytoplasmic domain-like"/>
    <property type="match status" value="1"/>
</dbReference>
<dbReference type="GO" id="GO:0015341">
    <property type="term" value="F:zinc efflux antiporter activity"/>
    <property type="evidence" value="ECO:0007669"/>
    <property type="project" value="TreeGrafter"/>
</dbReference>
<dbReference type="GO" id="GO:0015093">
    <property type="term" value="F:ferrous iron transmembrane transporter activity"/>
    <property type="evidence" value="ECO:0007669"/>
    <property type="project" value="TreeGrafter"/>
</dbReference>
<feature type="transmembrane region" description="Helical" evidence="7">
    <location>
        <begin position="83"/>
        <end position="104"/>
    </location>
</feature>
<evidence type="ECO:0000313" key="10">
    <source>
        <dbReference type="EMBL" id="MCP9290371.1"/>
    </source>
</evidence>
<dbReference type="NCBIfam" id="TIGR01297">
    <property type="entry name" value="CDF"/>
    <property type="match status" value="1"/>
</dbReference>
<dbReference type="InterPro" id="IPR027470">
    <property type="entry name" value="Cation_efflux_CTD"/>
</dbReference>
<dbReference type="PANTHER" id="PTHR43840:SF15">
    <property type="entry name" value="MITOCHONDRIAL METAL TRANSPORTER 1-RELATED"/>
    <property type="match status" value="1"/>
</dbReference>
<evidence type="ECO:0000256" key="5">
    <source>
        <dbReference type="ARBA" id="ARBA00022989"/>
    </source>
</evidence>
<evidence type="ECO:0000313" key="11">
    <source>
        <dbReference type="Proteomes" id="UP001139125"/>
    </source>
</evidence>
<name>A0A9X2L119_9BACT</name>
<feature type="transmembrane region" description="Helical" evidence="7">
    <location>
        <begin position="44"/>
        <end position="62"/>
    </location>
</feature>
<reference evidence="10" key="1">
    <citation type="submission" date="2022-06" db="EMBL/GenBank/DDBJ databases">
        <title>Gracilimonas sp. CAU 1638 isolated from sea sediment.</title>
        <authorList>
            <person name="Kim W."/>
        </authorList>
    </citation>
    <scope>NUCLEOTIDE SEQUENCE</scope>
    <source>
        <strain evidence="10">CAU 1638</strain>
    </source>
</reference>
<dbReference type="EMBL" id="JANDBC010000001">
    <property type="protein sequence ID" value="MCP9290371.1"/>
    <property type="molecule type" value="Genomic_DNA"/>
</dbReference>
<evidence type="ECO:0000256" key="2">
    <source>
        <dbReference type="ARBA" id="ARBA00008114"/>
    </source>
</evidence>
<keyword evidence="4 7" id="KW-0812">Transmembrane</keyword>
<dbReference type="Pfam" id="PF01545">
    <property type="entry name" value="Cation_efflux"/>
    <property type="match status" value="1"/>
</dbReference>
<accession>A0A9X2L119</accession>
<dbReference type="RefSeq" id="WP_255132379.1">
    <property type="nucleotide sequence ID" value="NZ_JANDBC010000001.1"/>
</dbReference>
<evidence type="ECO:0000256" key="3">
    <source>
        <dbReference type="ARBA" id="ARBA00022448"/>
    </source>
</evidence>
<dbReference type="GO" id="GO:0015086">
    <property type="term" value="F:cadmium ion transmembrane transporter activity"/>
    <property type="evidence" value="ECO:0007669"/>
    <property type="project" value="TreeGrafter"/>
</dbReference>
<dbReference type="InterPro" id="IPR036837">
    <property type="entry name" value="Cation_efflux_CTD_sf"/>
</dbReference>
<dbReference type="PANTHER" id="PTHR43840">
    <property type="entry name" value="MITOCHONDRIAL METAL TRANSPORTER 1-RELATED"/>
    <property type="match status" value="1"/>
</dbReference>
<feature type="transmembrane region" description="Helical" evidence="7">
    <location>
        <begin position="12"/>
        <end position="32"/>
    </location>
</feature>
<evidence type="ECO:0000256" key="4">
    <source>
        <dbReference type="ARBA" id="ARBA00022692"/>
    </source>
</evidence>
<dbReference type="InterPro" id="IPR058533">
    <property type="entry name" value="Cation_efflux_TM"/>
</dbReference>
<feature type="domain" description="Cation efflux protein cytoplasmic" evidence="9">
    <location>
        <begin position="209"/>
        <end position="286"/>
    </location>
</feature>
<dbReference type="InterPro" id="IPR002524">
    <property type="entry name" value="Cation_efflux"/>
</dbReference>
<proteinExistence type="inferred from homology"/>
<keyword evidence="3" id="KW-0813">Transport</keyword>
<dbReference type="Proteomes" id="UP001139125">
    <property type="component" value="Unassembled WGS sequence"/>
</dbReference>
<evidence type="ECO:0000256" key="7">
    <source>
        <dbReference type="SAM" id="Phobius"/>
    </source>
</evidence>
<comment type="subcellular location">
    <subcellularLocation>
        <location evidence="1">Membrane</location>
        <topology evidence="1">Multi-pass membrane protein</topology>
    </subcellularLocation>
</comment>
<dbReference type="GO" id="GO:0005886">
    <property type="term" value="C:plasma membrane"/>
    <property type="evidence" value="ECO:0007669"/>
    <property type="project" value="TreeGrafter"/>
</dbReference>
<dbReference type="Gene3D" id="1.20.1510.10">
    <property type="entry name" value="Cation efflux protein transmembrane domain"/>
    <property type="match status" value="1"/>
</dbReference>
<protein>
    <submittedName>
        <fullName evidence="10">Cation diffusion facilitator family transporter</fullName>
    </submittedName>
</protein>
<comment type="caution">
    <text evidence="10">The sequence shown here is derived from an EMBL/GenBank/DDBJ whole genome shotgun (WGS) entry which is preliminary data.</text>
</comment>
<dbReference type="AlphaFoldDB" id="A0A9X2L119"/>
<dbReference type="InterPro" id="IPR027469">
    <property type="entry name" value="Cation_efflux_TMD_sf"/>
</dbReference>
<dbReference type="SUPFAM" id="SSF161111">
    <property type="entry name" value="Cation efflux protein transmembrane domain-like"/>
    <property type="match status" value="1"/>
</dbReference>
<organism evidence="10 11">
    <name type="scientific">Gracilimonas sediminicola</name>
    <dbReference type="NCBI Taxonomy" id="2952158"/>
    <lineage>
        <taxon>Bacteria</taxon>
        <taxon>Pseudomonadati</taxon>
        <taxon>Balneolota</taxon>
        <taxon>Balneolia</taxon>
        <taxon>Balneolales</taxon>
        <taxon>Balneolaceae</taxon>
        <taxon>Gracilimonas</taxon>
    </lineage>
</organism>
<comment type="similarity">
    <text evidence="2">Belongs to the cation diffusion facilitator (CDF) transporter (TC 2.A.4) family.</text>
</comment>
<keyword evidence="11" id="KW-1185">Reference proteome</keyword>
<gene>
    <name evidence="10" type="ORF">NM125_02110</name>
</gene>
<dbReference type="Pfam" id="PF16916">
    <property type="entry name" value="ZT_dimer"/>
    <property type="match status" value="1"/>
</dbReference>
<feature type="domain" description="Cation efflux protein transmembrane" evidence="8">
    <location>
        <begin position="13"/>
        <end position="204"/>
    </location>
</feature>
<evidence type="ECO:0000256" key="1">
    <source>
        <dbReference type="ARBA" id="ARBA00004141"/>
    </source>
</evidence>
<keyword evidence="6 7" id="KW-0472">Membrane</keyword>